<dbReference type="InterPro" id="IPR036873">
    <property type="entry name" value="Rhodanese-like_dom_sf"/>
</dbReference>
<evidence type="ECO:0000256" key="1">
    <source>
        <dbReference type="SAM" id="Phobius"/>
    </source>
</evidence>
<dbReference type="Pfam" id="PF00581">
    <property type="entry name" value="Rhodanese"/>
    <property type="match status" value="1"/>
</dbReference>
<evidence type="ECO:0000259" key="2">
    <source>
        <dbReference type="PROSITE" id="PS50206"/>
    </source>
</evidence>
<dbReference type="AlphaFoldDB" id="A0A498C450"/>
<accession>A0A498C450</accession>
<feature type="transmembrane region" description="Helical" evidence="1">
    <location>
        <begin position="20"/>
        <end position="39"/>
    </location>
</feature>
<dbReference type="PROSITE" id="PS50206">
    <property type="entry name" value="RHODANESE_3"/>
    <property type="match status" value="1"/>
</dbReference>
<keyword evidence="1" id="KW-0472">Membrane</keyword>
<gene>
    <name evidence="3" type="ORF">BCL79_3941</name>
</gene>
<sequence length="148" mass="15768">MILVNYEELLAFAGRNPMLSMALVGLTVAIIVTEVRRLFRGFKSLKPAELTQLMNAGGAIVVDLSSSSDFEKGHIAGSRNVQPAQFGPEHKLVAKAQQSPVVLVCRSGNASETAAKALKKAGFTQVNVLDGGIPAWQQAELPLVKGRN</sequence>
<keyword evidence="3" id="KW-0808">Transferase</keyword>
<keyword evidence="1" id="KW-0812">Transmembrane</keyword>
<dbReference type="Proteomes" id="UP000274786">
    <property type="component" value="Unassembled WGS sequence"/>
</dbReference>
<dbReference type="GO" id="GO:0016740">
    <property type="term" value="F:transferase activity"/>
    <property type="evidence" value="ECO:0007669"/>
    <property type="project" value="UniProtKB-KW"/>
</dbReference>
<keyword evidence="1" id="KW-1133">Transmembrane helix</keyword>
<dbReference type="Gene3D" id="3.40.250.10">
    <property type="entry name" value="Rhodanese-like domain"/>
    <property type="match status" value="1"/>
</dbReference>
<protein>
    <submittedName>
        <fullName evidence="3">Rhodanese-related sulfurtransferase</fullName>
    </submittedName>
</protein>
<organism evidence="3 4">
    <name type="scientific">Stenotrophomonas rhizophila</name>
    <dbReference type="NCBI Taxonomy" id="216778"/>
    <lineage>
        <taxon>Bacteria</taxon>
        <taxon>Pseudomonadati</taxon>
        <taxon>Pseudomonadota</taxon>
        <taxon>Gammaproteobacteria</taxon>
        <taxon>Lysobacterales</taxon>
        <taxon>Lysobacteraceae</taxon>
        <taxon>Stenotrophomonas</taxon>
    </lineage>
</organism>
<comment type="caution">
    <text evidence="3">The sequence shown here is derived from an EMBL/GenBank/DDBJ whole genome shotgun (WGS) entry which is preliminary data.</text>
</comment>
<proteinExistence type="predicted"/>
<dbReference type="InterPro" id="IPR001763">
    <property type="entry name" value="Rhodanese-like_dom"/>
</dbReference>
<reference evidence="3 4" key="1">
    <citation type="submission" date="2018-10" db="EMBL/GenBank/DDBJ databases">
        <title>Comparative analysis of microorganisms from saline springs in Andes Mountain Range, Colombia.</title>
        <authorList>
            <person name="Rubin E."/>
        </authorList>
    </citation>
    <scope>NUCLEOTIDE SEQUENCE [LARGE SCALE GENOMIC DNA]</scope>
    <source>
        <strain evidence="3 4">USBA GBX 843</strain>
    </source>
</reference>
<dbReference type="CDD" id="cd00158">
    <property type="entry name" value="RHOD"/>
    <property type="match status" value="1"/>
</dbReference>
<dbReference type="EMBL" id="RCDC01000009">
    <property type="protein sequence ID" value="RLK47321.1"/>
    <property type="molecule type" value="Genomic_DNA"/>
</dbReference>
<dbReference type="SMART" id="SM00450">
    <property type="entry name" value="RHOD"/>
    <property type="match status" value="1"/>
</dbReference>
<dbReference type="PANTHER" id="PTHR43031:SF18">
    <property type="entry name" value="RHODANESE-RELATED SULFURTRANSFERASES"/>
    <property type="match status" value="1"/>
</dbReference>
<feature type="domain" description="Rhodanese" evidence="2">
    <location>
        <begin position="55"/>
        <end position="145"/>
    </location>
</feature>
<dbReference type="PANTHER" id="PTHR43031">
    <property type="entry name" value="FAD-DEPENDENT OXIDOREDUCTASE"/>
    <property type="match status" value="1"/>
</dbReference>
<name>A0A498C450_9GAMM</name>
<evidence type="ECO:0000313" key="3">
    <source>
        <dbReference type="EMBL" id="RLK47321.1"/>
    </source>
</evidence>
<dbReference type="InterPro" id="IPR050229">
    <property type="entry name" value="GlpE_sulfurtransferase"/>
</dbReference>
<dbReference type="SUPFAM" id="SSF52821">
    <property type="entry name" value="Rhodanese/Cell cycle control phosphatase"/>
    <property type="match status" value="1"/>
</dbReference>
<evidence type="ECO:0000313" key="4">
    <source>
        <dbReference type="Proteomes" id="UP000274786"/>
    </source>
</evidence>